<gene>
    <name evidence="2" type="ORF">NCTC11923_01800</name>
</gene>
<dbReference type="Proteomes" id="UP000276899">
    <property type="component" value="Chromosome"/>
</dbReference>
<reference evidence="2 3" key="1">
    <citation type="submission" date="2018-12" db="EMBL/GenBank/DDBJ databases">
        <authorList>
            <consortium name="Pathogen Informatics"/>
        </authorList>
    </citation>
    <scope>NUCLEOTIDE SEQUENCE [LARGE SCALE GENOMIC DNA]</scope>
    <source>
        <strain evidence="2 3">NCTC11923</strain>
    </source>
</reference>
<evidence type="ECO:0000313" key="2">
    <source>
        <dbReference type="EMBL" id="VEG75146.1"/>
    </source>
</evidence>
<sequence>MEAFEELIAILDELRAETQEEIRILEVIANPPPLPIPEPLGASGSREAEAVGIRLAPACGPASRSILPVRRCVPLRSWRRRQSGQARLGHSRRPRQSRPRWHRTSNRR</sequence>
<protein>
    <submittedName>
        <fullName evidence="2">Uncharacterized protein</fullName>
    </submittedName>
</protein>
<keyword evidence="3" id="KW-1185">Reference proteome</keyword>
<organism evidence="2 3">
    <name type="scientific">Actinomyces slackii</name>
    <dbReference type="NCBI Taxonomy" id="52774"/>
    <lineage>
        <taxon>Bacteria</taxon>
        <taxon>Bacillati</taxon>
        <taxon>Actinomycetota</taxon>
        <taxon>Actinomycetes</taxon>
        <taxon>Actinomycetales</taxon>
        <taxon>Actinomycetaceae</taxon>
        <taxon>Actinomyces</taxon>
    </lineage>
</organism>
<dbReference type="AlphaFoldDB" id="A0A448KDY7"/>
<name>A0A448KDY7_9ACTO</name>
<feature type="compositionally biased region" description="Basic residues" evidence="1">
    <location>
        <begin position="89"/>
        <end position="108"/>
    </location>
</feature>
<evidence type="ECO:0000256" key="1">
    <source>
        <dbReference type="SAM" id="MobiDB-lite"/>
    </source>
</evidence>
<proteinExistence type="predicted"/>
<evidence type="ECO:0000313" key="3">
    <source>
        <dbReference type="Proteomes" id="UP000276899"/>
    </source>
</evidence>
<accession>A0A448KDY7</accession>
<dbReference type="EMBL" id="LR134363">
    <property type="protein sequence ID" value="VEG75146.1"/>
    <property type="molecule type" value="Genomic_DNA"/>
</dbReference>
<dbReference type="KEGG" id="asla:NCTC11923_01800"/>
<feature type="region of interest" description="Disordered" evidence="1">
    <location>
        <begin position="80"/>
        <end position="108"/>
    </location>
</feature>